<keyword evidence="4" id="KW-1185">Reference proteome</keyword>
<organism evidence="3 4">
    <name type="scientific">Coccomyxa subellipsoidea</name>
    <dbReference type="NCBI Taxonomy" id="248742"/>
    <lineage>
        <taxon>Eukaryota</taxon>
        <taxon>Viridiplantae</taxon>
        <taxon>Chlorophyta</taxon>
        <taxon>core chlorophytes</taxon>
        <taxon>Trebouxiophyceae</taxon>
        <taxon>Trebouxiophyceae incertae sedis</taxon>
        <taxon>Coccomyxaceae</taxon>
        <taxon>Coccomyxa</taxon>
    </lineage>
</organism>
<evidence type="ECO:0000313" key="3">
    <source>
        <dbReference type="EMBL" id="KAK9906386.1"/>
    </source>
</evidence>
<evidence type="ECO:0000313" key="4">
    <source>
        <dbReference type="Proteomes" id="UP001491310"/>
    </source>
</evidence>
<feature type="domain" description="WW" evidence="2">
    <location>
        <begin position="155"/>
        <end position="185"/>
    </location>
</feature>
<dbReference type="SMART" id="SM00456">
    <property type="entry name" value="WW"/>
    <property type="match status" value="2"/>
</dbReference>
<dbReference type="PANTHER" id="PTHR47852:SF2">
    <property type="entry name" value="WW DOMAIN-CONTAINING PROTEIN"/>
    <property type="match status" value="1"/>
</dbReference>
<dbReference type="InterPro" id="IPR036020">
    <property type="entry name" value="WW_dom_sf"/>
</dbReference>
<feature type="domain" description="WW" evidence="2">
    <location>
        <begin position="539"/>
        <end position="572"/>
    </location>
</feature>
<dbReference type="Pfam" id="PF00397">
    <property type="entry name" value="WW"/>
    <property type="match status" value="1"/>
</dbReference>
<feature type="region of interest" description="Disordered" evidence="1">
    <location>
        <begin position="73"/>
        <end position="144"/>
    </location>
</feature>
<gene>
    <name evidence="3" type="ORF">WJX75_000970</name>
</gene>
<evidence type="ECO:0000259" key="2">
    <source>
        <dbReference type="PROSITE" id="PS50020"/>
    </source>
</evidence>
<reference evidence="3 4" key="1">
    <citation type="journal article" date="2024" name="Nat. Commun.">
        <title>Phylogenomics reveals the evolutionary origins of lichenization in chlorophyte algae.</title>
        <authorList>
            <person name="Puginier C."/>
            <person name="Libourel C."/>
            <person name="Otte J."/>
            <person name="Skaloud P."/>
            <person name="Haon M."/>
            <person name="Grisel S."/>
            <person name="Petersen M."/>
            <person name="Berrin J.G."/>
            <person name="Delaux P.M."/>
            <person name="Dal Grande F."/>
            <person name="Keller J."/>
        </authorList>
    </citation>
    <scope>NUCLEOTIDE SEQUENCE [LARGE SCALE GENOMIC DNA]</scope>
    <source>
        <strain evidence="3 4">SAG 216-7</strain>
    </source>
</reference>
<evidence type="ECO:0000256" key="1">
    <source>
        <dbReference type="SAM" id="MobiDB-lite"/>
    </source>
</evidence>
<feature type="compositionally biased region" description="Low complexity" evidence="1">
    <location>
        <begin position="196"/>
        <end position="208"/>
    </location>
</feature>
<dbReference type="PROSITE" id="PS50020">
    <property type="entry name" value="WW_DOMAIN_2"/>
    <property type="match status" value="2"/>
</dbReference>
<dbReference type="SUPFAM" id="SSF51045">
    <property type="entry name" value="WW domain"/>
    <property type="match status" value="2"/>
</dbReference>
<accession>A0ABR2YIW7</accession>
<protein>
    <recommendedName>
        <fullName evidence="2">WW domain-containing protein</fullName>
    </recommendedName>
</protein>
<feature type="region of interest" description="Disordered" evidence="1">
    <location>
        <begin position="505"/>
        <end position="527"/>
    </location>
</feature>
<feature type="region of interest" description="Disordered" evidence="1">
    <location>
        <begin position="394"/>
        <end position="423"/>
    </location>
</feature>
<dbReference type="Gene3D" id="2.20.70.10">
    <property type="match status" value="2"/>
</dbReference>
<feature type="compositionally biased region" description="Low complexity" evidence="1">
    <location>
        <begin position="221"/>
        <end position="234"/>
    </location>
</feature>
<dbReference type="InterPro" id="IPR001202">
    <property type="entry name" value="WW_dom"/>
</dbReference>
<feature type="region of interest" description="Disordered" evidence="1">
    <location>
        <begin position="177"/>
        <end position="293"/>
    </location>
</feature>
<name>A0ABR2YIW7_9CHLO</name>
<feature type="region of interest" description="Disordered" evidence="1">
    <location>
        <begin position="1"/>
        <end position="46"/>
    </location>
</feature>
<feature type="compositionally biased region" description="Basic and acidic residues" evidence="1">
    <location>
        <begin position="7"/>
        <end position="16"/>
    </location>
</feature>
<feature type="compositionally biased region" description="Low complexity" evidence="1">
    <location>
        <begin position="21"/>
        <end position="37"/>
    </location>
</feature>
<dbReference type="PROSITE" id="PS01159">
    <property type="entry name" value="WW_DOMAIN_1"/>
    <property type="match status" value="1"/>
</dbReference>
<feature type="compositionally biased region" description="Acidic residues" evidence="1">
    <location>
        <begin position="265"/>
        <end position="274"/>
    </location>
</feature>
<dbReference type="CDD" id="cd00201">
    <property type="entry name" value="WW"/>
    <property type="match status" value="2"/>
</dbReference>
<dbReference type="Proteomes" id="UP001491310">
    <property type="component" value="Unassembled WGS sequence"/>
</dbReference>
<sequence>MLHKKKSEGTTRRARLDIVNTDSGDADGSSSDTIAAALEERKKKQEESLRAAAAAAAKRAAANLTTYFADDIEPAPSSAVNGGLHTVPPAPQSSHPTAATTDAPASEDGDSMDAELANFMEELESSGLLNEGDNAGASGSTQAEQRVLGSLDGCPGWHEVMDMDSGKVYFWNEETDDVAWDPPEGSVPRSKQQNDATFAAAHAAAPEAKPVSRTALDSRPAAEAAECSADAAVATPRSPQEESMAAQYQGSRPAGGLDRQPDELPAQDDPEEGEIDKRTAAVERPAEEVGTTGEELLTSAWEAAERICGPVPLLVRLAVEVEVRLRDWRTFSEAQRRAADSGERGRALSWASYQRSVQENWRTLQAALPMALTEAEAGLAAATAAIADASAAAAGAPQVPEAEDGEEERKRKREKAGVGTGPLAKKKKALKVGKATSSLIDKWAAVRKDLVEEGKEEDVLDADALARKRLREAEEWRLKQLRAGVSSEDNSNFQPLAVDWREKLKTSKKAAAEPKRKPASVQQAPVTYNEKPDLEALSVGLPAGWKALWDKTSKEVYYANPKTKETSWEKPT</sequence>
<proteinExistence type="predicted"/>
<comment type="caution">
    <text evidence="3">The sequence shown here is derived from an EMBL/GenBank/DDBJ whole genome shotgun (WGS) entry which is preliminary data.</text>
</comment>
<feature type="compositionally biased region" description="Basic and acidic residues" evidence="1">
    <location>
        <begin position="275"/>
        <end position="287"/>
    </location>
</feature>
<dbReference type="PANTHER" id="PTHR47852">
    <property type="entry name" value="OS06G0298400 PROTEIN"/>
    <property type="match status" value="1"/>
</dbReference>
<feature type="compositionally biased region" description="Basic and acidic residues" evidence="1">
    <location>
        <begin position="505"/>
        <end position="516"/>
    </location>
</feature>
<dbReference type="EMBL" id="JALJOT010000010">
    <property type="protein sequence ID" value="KAK9906386.1"/>
    <property type="molecule type" value="Genomic_DNA"/>
</dbReference>